<dbReference type="Proteomes" id="UP000061809">
    <property type="component" value="Chromosome"/>
</dbReference>
<accession>A0A0P0GKH6</accession>
<dbReference type="KEGG" id="bcel:BcellWH2_00282"/>
<comment type="cofactor">
    <cofactor evidence="3">
        <name>Mg(2+)</name>
        <dbReference type="ChEBI" id="CHEBI:18420"/>
    </cofactor>
    <text evidence="3">Binds 2 magnesium ions per subunit.</text>
</comment>
<feature type="binding site" evidence="3">
    <location>
        <position position="59"/>
    </location>
    <ligand>
        <name>Mg(2+)</name>
        <dbReference type="ChEBI" id="CHEBI:18420"/>
        <label>1</label>
    </ligand>
</feature>
<evidence type="ECO:0000256" key="3">
    <source>
        <dbReference type="PIRSR" id="PIRSR605502-1"/>
    </source>
</evidence>
<keyword evidence="3" id="KW-0460">Magnesium</keyword>
<proteinExistence type="inferred from homology"/>
<dbReference type="InterPro" id="IPR050792">
    <property type="entry name" value="ADP-ribosylglycohydrolase"/>
</dbReference>
<dbReference type="PATRIC" id="fig|246787.4.peg.294"/>
<evidence type="ECO:0000256" key="2">
    <source>
        <dbReference type="ARBA" id="ARBA00022801"/>
    </source>
</evidence>
<keyword evidence="3" id="KW-0479">Metal-binding</keyword>
<feature type="binding site" evidence="3">
    <location>
        <position position="301"/>
    </location>
    <ligand>
        <name>Mg(2+)</name>
        <dbReference type="ChEBI" id="CHEBI:18420"/>
        <label>1</label>
    </ligand>
</feature>
<dbReference type="PANTHER" id="PTHR16222:SF24">
    <property type="entry name" value="ADP-RIBOSYLHYDROLASE ARH3"/>
    <property type="match status" value="1"/>
</dbReference>
<evidence type="ECO:0000256" key="1">
    <source>
        <dbReference type="ARBA" id="ARBA00010702"/>
    </source>
</evidence>
<dbReference type="RefSeq" id="WP_029426928.1">
    <property type="nucleotide sequence ID" value="NZ_CP012801.1"/>
</dbReference>
<feature type="binding site" evidence="3">
    <location>
        <position position="298"/>
    </location>
    <ligand>
        <name>Mg(2+)</name>
        <dbReference type="ChEBI" id="CHEBI:18420"/>
        <label>1</label>
    </ligand>
</feature>
<sequence length="349" mass="38485">MEKNVINDRIRGSLTGGAIGDALGYPVEFLSWSNIQNKYGAMGITRYDTADNGLAFVSDDTQMTLYTACGMLNAKKNGSAIMPAICEAYIEWLLTQIKKNKKGFNQCWIGKLPEMNACRAPGNTCINSLMDIMNGKEPYNNSKGCGGVMRIAPIPLYGAVDNRMNIKEACLLAAEASELTHCHPLGYIPSAFVAYLIYRLSQDIQPTRESYRTYIKDGLSLISDMYPNHRNTVGEFILLVDRAMYLAKKADDDVQNIEYYLGRGWVAEETVAIAVYCSLAHFDDFERAIIAAVNHSGDSDSTGAVTGNILGAAIGYEALPDFYKENLELHDVIIHIADDIYIGMGTMDK</sequence>
<keyword evidence="4" id="KW-0326">Glycosidase</keyword>
<dbReference type="Pfam" id="PF03747">
    <property type="entry name" value="ADP_ribosyl_GH"/>
    <property type="match status" value="1"/>
</dbReference>
<dbReference type="GO" id="GO:0047407">
    <property type="term" value="F:ADP-ribosyl-[dinitrogen reductase] hydrolase activity"/>
    <property type="evidence" value="ECO:0007669"/>
    <property type="project" value="UniProtKB-EC"/>
</dbReference>
<comment type="similarity">
    <text evidence="1">Belongs to the ADP-ribosylglycohydrolase family.</text>
</comment>
<dbReference type="InterPro" id="IPR036705">
    <property type="entry name" value="Ribosyl_crysJ1_sf"/>
</dbReference>
<gene>
    <name evidence="4" type="primary">draG</name>
    <name evidence="4" type="ORF">BcellWH2_00282</name>
</gene>
<evidence type="ECO:0000313" key="4">
    <source>
        <dbReference type="EMBL" id="ALJ57558.1"/>
    </source>
</evidence>
<organism evidence="4 5">
    <name type="scientific">Bacteroides cellulosilyticus</name>
    <dbReference type="NCBI Taxonomy" id="246787"/>
    <lineage>
        <taxon>Bacteria</taxon>
        <taxon>Pseudomonadati</taxon>
        <taxon>Bacteroidota</taxon>
        <taxon>Bacteroidia</taxon>
        <taxon>Bacteroidales</taxon>
        <taxon>Bacteroidaceae</taxon>
        <taxon>Bacteroides</taxon>
    </lineage>
</organism>
<dbReference type="SUPFAM" id="SSF101478">
    <property type="entry name" value="ADP-ribosylglycohydrolase"/>
    <property type="match status" value="1"/>
</dbReference>
<evidence type="ECO:0000313" key="5">
    <source>
        <dbReference type="Proteomes" id="UP000061809"/>
    </source>
</evidence>
<feature type="binding site" evidence="3">
    <location>
        <position position="300"/>
    </location>
    <ligand>
        <name>Mg(2+)</name>
        <dbReference type="ChEBI" id="CHEBI:18420"/>
        <label>1</label>
    </ligand>
</feature>
<dbReference type="GO" id="GO:0046872">
    <property type="term" value="F:metal ion binding"/>
    <property type="evidence" value="ECO:0007669"/>
    <property type="project" value="UniProtKB-KW"/>
</dbReference>
<reference evidence="4 5" key="1">
    <citation type="journal article" date="2015" name="Science">
        <title>Genetic determinants of in vivo fitness and diet responsiveness in multiple human gut Bacteroides.</title>
        <authorList>
            <person name="Wu M."/>
            <person name="McNulty N.P."/>
            <person name="Rodionov D.A."/>
            <person name="Khoroshkin M.S."/>
            <person name="Griffin N.W."/>
            <person name="Cheng J."/>
            <person name="Latreille P."/>
            <person name="Kerstetter R.A."/>
            <person name="Terrapon N."/>
            <person name="Henrissat B."/>
            <person name="Osterman A.L."/>
            <person name="Gordon J.I."/>
        </authorList>
    </citation>
    <scope>NUCLEOTIDE SEQUENCE [LARGE SCALE GENOMIC DNA]</scope>
    <source>
        <strain evidence="4 5">WH2</strain>
    </source>
</reference>
<feature type="binding site" evidence="3">
    <location>
        <position position="60"/>
    </location>
    <ligand>
        <name>Mg(2+)</name>
        <dbReference type="ChEBI" id="CHEBI:18420"/>
        <label>1</label>
    </ligand>
</feature>
<protein>
    <submittedName>
        <fullName evidence="4">ADP-ribosyl-[dinitrogen reductase] glycohydrolase</fullName>
        <ecNumber evidence="4">3.2.2.24</ecNumber>
    </submittedName>
</protein>
<dbReference type="InterPro" id="IPR005502">
    <property type="entry name" value="Ribosyl_crysJ1"/>
</dbReference>
<keyword evidence="2 4" id="KW-0378">Hydrolase</keyword>
<dbReference type="PANTHER" id="PTHR16222">
    <property type="entry name" value="ADP-RIBOSYLGLYCOHYDROLASE"/>
    <property type="match status" value="1"/>
</dbReference>
<dbReference type="EC" id="3.2.2.24" evidence="4"/>
<dbReference type="EMBL" id="CP012801">
    <property type="protein sequence ID" value="ALJ57558.1"/>
    <property type="molecule type" value="Genomic_DNA"/>
</dbReference>
<name>A0A0P0GKH6_9BACE</name>
<dbReference type="Gene3D" id="1.10.4080.10">
    <property type="entry name" value="ADP-ribosylation/Crystallin J1"/>
    <property type="match status" value="1"/>
</dbReference>
<dbReference type="AlphaFoldDB" id="A0A0P0GKH6"/>
<feature type="binding site" evidence="3">
    <location>
        <position position="58"/>
    </location>
    <ligand>
        <name>Mg(2+)</name>
        <dbReference type="ChEBI" id="CHEBI:18420"/>
        <label>1</label>
    </ligand>
</feature>